<dbReference type="PROSITE" id="PS50835">
    <property type="entry name" value="IG_LIKE"/>
    <property type="match status" value="1"/>
</dbReference>
<gene>
    <name evidence="5" type="primary">cd79a</name>
</gene>
<feature type="signal peptide" evidence="2">
    <location>
        <begin position="1"/>
        <end position="20"/>
    </location>
</feature>
<dbReference type="Proteomes" id="UP000515150">
    <property type="component" value="Chromosome 16"/>
</dbReference>
<reference evidence="5" key="1">
    <citation type="submission" date="2025-08" db="UniProtKB">
        <authorList>
            <consortium name="RefSeq"/>
        </authorList>
    </citation>
    <scope>IDENTIFICATION</scope>
</reference>
<dbReference type="RefSeq" id="XP_028984291.1">
    <property type="nucleotide sequence ID" value="XM_029128458.3"/>
</dbReference>
<protein>
    <submittedName>
        <fullName evidence="5">B-cell antigen receptor complex-associated protein alpha chain</fullName>
    </submittedName>
</protein>
<feature type="chain" id="PRO_5027937016" evidence="2">
    <location>
        <begin position="21"/>
        <end position="231"/>
    </location>
</feature>
<name>A0A6P7KP68_BETSP</name>
<dbReference type="PANTHER" id="PTHR14334">
    <property type="entry name" value="B-CELL ANTIGEN RECEPTOR COMPLEX-ASSOCIATED PROTEIN"/>
    <property type="match status" value="1"/>
</dbReference>
<dbReference type="SUPFAM" id="SSF48726">
    <property type="entry name" value="Immunoglobulin"/>
    <property type="match status" value="1"/>
</dbReference>
<sequence>MATFAEVMMISTIFVLCVSAVGSSHSEVLLAEDELFVGAQVSEKVELTCCFTSNGKALTPTWIKHFYNKSNYVDYTILEKTETEPSTSSGFTCGKLTLKSVKVNDSGFYQCELKDIEPKLYTHGTYLQVYRPLDKTINISEMSKNKILVAEGILLLLCAVLPTATLLLKSRGVKALEKKKAMKEEENIYQGLNLDDCCSTYDQIERSQAQGPYQDVCNITEEEKDIQLEKP</sequence>
<dbReference type="PANTHER" id="PTHR14334:SF1">
    <property type="entry name" value="B-CELL ANTIGEN RECEPTOR COMPLEX-ASSOCIATED PROTEIN ALPHA CHAIN"/>
    <property type="match status" value="1"/>
</dbReference>
<evidence type="ECO:0000256" key="1">
    <source>
        <dbReference type="ARBA" id="ARBA00023319"/>
    </source>
</evidence>
<dbReference type="InParanoid" id="A0A6P7KP68"/>
<dbReference type="InterPro" id="IPR007110">
    <property type="entry name" value="Ig-like_dom"/>
</dbReference>
<keyword evidence="4" id="KW-1185">Reference proteome</keyword>
<dbReference type="GO" id="GO:0050853">
    <property type="term" value="P:B cell receptor signaling pathway"/>
    <property type="evidence" value="ECO:0007669"/>
    <property type="project" value="TreeGrafter"/>
</dbReference>
<evidence type="ECO:0000259" key="3">
    <source>
        <dbReference type="PROSITE" id="PS50835"/>
    </source>
</evidence>
<dbReference type="GeneID" id="114842688"/>
<organism evidence="4 5">
    <name type="scientific">Betta splendens</name>
    <name type="common">Siamese fighting fish</name>
    <dbReference type="NCBI Taxonomy" id="158456"/>
    <lineage>
        <taxon>Eukaryota</taxon>
        <taxon>Metazoa</taxon>
        <taxon>Chordata</taxon>
        <taxon>Craniata</taxon>
        <taxon>Vertebrata</taxon>
        <taxon>Euteleostomi</taxon>
        <taxon>Actinopterygii</taxon>
        <taxon>Neopterygii</taxon>
        <taxon>Teleostei</taxon>
        <taxon>Neoteleostei</taxon>
        <taxon>Acanthomorphata</taxon>
        <taxon>Anabantaria</taxon>
        <taxon>Anabantiformes</taxon>
        <taxon>Anabantoidei</taxon>
        <taxon>Osphronemidae</taxon>
        <taxon>Betta</taxon>
    </lineage>
</organism>
<evidence type="ECO:0000256" key="2">
    <source>
        <dbReference type="SAM" id="SignalP"/>
    </source>
</evidence>
<dbReference type="GO" id="GO:0009897">
    <property type="term" value="C:external side of plasma membrane"/>
    <property type="evidence" value="ECO:0007669"/>
    <property type="project" value="TreeGrafter"/>
</dbReference>
<dbReference type="GO" id="GO:0019815">
    <property type="term" value="C:B cell receptor complex"/>
    <property type="evidence" value="ECO:0007669"/>
    <property type="project" value="TreeGrafter"/>
</dbReference>
<dbReference type="AlphaFoldDB" id="A0A6P7KP68"/>
<evidence type="ECO:0000313" key="4">
    <source>
        <dbReference type="Proteomes" id="UP000515150"/>
    </source>
</evidence>
<dbReference type="InterPro" id="IPR036179">
    <property type="entry name" value="Ig-like_dom_sf"/>
</dbReference>
<dbReference type="Pfam" id="PF07686">
    <property type="entry name" value="V-set"/>
    <property type="match status" value="1"/>
</dbReference>
<proteinExistence type="predicted"/>
<dbReference type="SMART" id="SM00409">
    <property type="entry name" value="IG"/>
    <property type="match status" value="1"/>
</dbReference>
<dbReference type="KEGG" id="bspl:114842688"/>
<dbReference type="CTD" id="973"/>
<keyword evidence="2" id="KW-0732">Signal</keyword>
<dbReference type="OrthoDB" id="8915525at2759"/>
<dbReference type="GO" id="GO:0030183">
    <property type="term" value="P:B cell differentiation"/>
    <property type="evidence" value="ECO:0007669"/>
    <property type="project" value="TreeGrafter"/>
</dbReference>
<dbReference type="InterPro" id="IPR013106">
    <property type="entry name" value="Ig_V-set"/>
</dbReference>
<keyword evidence="5" id="KW-0675">Receptor</keyword>
<evidence type="ECO:0000313" key="5">
    <source>
        <dbReference type="RefSeq" id="XP_028984291.1"/>
    </source>
</evidence>
<keyword evidence="1" id="KW-0393">Immunoglobulin domain</keyword>
<accession>A0A6P7KP68</accession>
<feature type="domain" description="Ig-like" evidence="3">
    <location>
        <begin position="38"/>
        <end position="122"/>
    </location>
</feature>
<dbReference type="InterPro" id="IPR003599">
    <property type="entry name" value="Ig_sub"/>
</dbReference>
<dbReference type="Gene3D" id="2.60.40.10">
    <property type="entry name" value="Immunoglobulins"/>
    <property type="match status" value="1"/>
</dbReference>
<dbReference type="InterPro" id="IPR013783">
    <property type="entry name" value="Ig-like_fold"/>
</dbReference>